<evidence type="ECO:0000313" key="3">
    <source>
        <dbReference type="Proteomes" id="UP001218218"/>
    </source>
</evidence>
<sequence>MDDNNDTQLLASVMAGNLLAFRASQFPSAFVNAHPSIFLSTDWVHPAQLQVFLSGRDMPFSTRPSVVPVKLEASQASFSTRPEEPRVKTEDPGGCTIDLTSPARPLMPLTTVRTCQLVENHSEIIEILSSDDEMEVEASLQPSGASSDPPEPPYSFGHDDSDDEPDTSASVSLSTTYWGDANIISTAIDSLATINQQTRVDRVEYLDQIPSFFPVPCRKTAYILDLRNDEFDFVDKDGNPIRADTLILNKNQESFDTSGSSDQITTCALFEGRPVQCYHTCHKCKGVYRCSELDMSLVNVTHFELDPASRADVISAEIATRMSSRDTPEKLAAAFFRVITSAAWKCKVTDTVGAPCEGHPVMKVQINGALRKGSFIGCSEWTPSWHSHRSDTIPDNIDETLLTQLMSPQAVFTSRSKTEPCSRIISPCIGLRQQFCAHIHLVDGRLFEAPYSSHAYPGENVPGHR</sequence>
<dbReference type="EMBL" id="JARIHO010000125">
    <property type="protein sequence ID" value="KAJ7301874.1"/>
    <property type="molecule type" value="Genomic_DNA"/>
</dbReference>
<feature type="compositionally biased region" description="Basic and acidic residues" evidence="1">
    <location>
        <begin position="81"/>
        <end position="91"/>
    </location>
</feature>
<evidence type="ECO:0000256" key="1">
    <source>
        <dbReference type="SAM" id="MobiDB-lite"/>
    </source>
</evidence>
<protein>
    <submittedName>
        <fullName evidence="2">Uncharacterized protein</fullName>
    </submittedName>
</protein>
<gene>
    <name evidence="2" type="ORF">DFH08DRAFT_827167</name>
</gene>
<feature type="region of interest" description="Disordered" evidence="1">
    <location>
        <begin position="76"/>
        <end position="102"/>
    </location>
</feature>
<reference evidence="2" key="1">
    <citation type="submission" date="2023-03" db="EMBL/GenBank/DDBJ databases">
        <title>Massive genome expansion in bonnet fungi (Mycena s.s.) driven by repeated elements and novel gene families across ecological guilds.</title>
        <authorList>
            <consortium name="Lawrence Berkeley National Laboratory"/>
            <person name="Harder C.B."/>
            <person name="Miyauchi S."/>
            <person name="Viragh M."/>
            <person name="Kuo A."/>
            <person name="Thoen E."/>
            <person name="Andreopoulos B."/>
            <person name="Lu D."/>
            <person name="Skrede I."/>
            <person name="Drula E."/>
            <person name="Henrissat B."/>
            <person name="Morin E."/>
            <person name="Kohler A."/>
            <person name="Barry K."/>
            <person name="LaButti K."/>
            <person name="Morin E."/>
            <person name="Salamov A."/>
            <person name="Lipzen A."/>
            <person name="Mereny Z."/>
            <person name="Hegedus B."/>
            <person name="Baldrian P."/>
            <person name="Stursova M."/>
            <person name="Weitz H."/>
            <person name="Taylor A."/>
            <person name="Grigoriev I.V."/>
            <person name="Nagy L.G."/>
            <person name="Martin F."/>
            <person name="Kauserud H."/>
        </authorList>
    </citation>
    <scope>NUCLEOTIDE SEQUENCE</scope>
    <source>
        <strain evidence="2">CBHHK002</strain>
    </source>
</reference>
<organism evidence="2 3">
    <name type="scientific">Mycena albidolilacea</name>
    <dbReference type="NCBI Taxonomy" id="1033008"/>
    <lineage>
        <taxon>Eukaryota</taxon>
        <taxon>Fungi</taxon>
        <taxon>Dikarya</taxon>
        <taxon>Basidiomycota</taxon>
        <taxon>Agaricomycotina</taxon>
        <taxon>Agaricomycetes</taxon>
        <taxon>Agaricomycetidae</taxon>
        <taxon>Agaricales</taxon>
        <taxon>Marasmiineae</taxon>
        <taxon>Mycenaceae</taxon>
        <taxon>Mycena</taxon>
    </lineage>
</organism>
<accession>A0AAD6YYS9</accession>
<keyword evidence="3" id="KW-1185">Reference proteome</keyword>
<feature type="region of interest" description="Disordered" evidence="1">
    <location>
        <begin position="131"/>
        <end position="172"/>
    </location>
</feature>
<comment type="caution">
    <text evidence="2">The sequence shown here is derived from an EMBL/GenBank/DDBJ whole genome shotgun (WGS) entry which is preliminary data.</text>
</comment>
<proteinExistence type="predicted"/>
<dbReference type="AlphaFoldDB" id="A0AAD6YYS9"/>
<name>A0AAD6YYS9_9AGAR</name>
<evidence type="ECO:0000313" key="2">
    <source>
        <dbReference type="EMBL" id="KAJ7301874.1"/>
    </source>
</evidence>
<dbReference type="Proteomes" id="UP001218218">
    <property type="component" value="Unassembled WGS sequence"/>
</dbReference>